<dbReference type="RefSeq" id="WP_236778641.1">
    <property type="nucleotide sequence ID" value="NZ_CP012836.1"/>
</dbReference>
<reference evidence="4" key="1">
    <citation type="submission" date="2015-09" db="EMBL/GenBank/DDBJ databases">
        <title>Complete sequence of Algoriphagus sp. M8-2.</title>
        <authorList>
            <person name="Shintani M."/>
        </authorList>
    </citation>
    <scope>NUCLEOTIDE SEQUENCE [LARGE SCALE GENOMIC DNA]</scope>
    <source>
        <strain evidence="4">M8-2</strain>
    </source>
</reference>
<name>A0A142ELL9_9BACT</name>
<dbReference type="InterPro" id="IPR001769">
    <property type="entry name" value="Gingipain"/>
</dbReference>
<dbReference type="Pfam" id="PF01364">
    <property type="entry name" value="Peptidase_C25"/>
    <property type="match status" value="1"/>
</dbReference>
<dbReference type="GO" id="GO:0006508">
    <property type="term" value="P:proteolysis"/>
    <property type="evidence" value="ECO:0007669"/>
    <property type="project" value="InterPro"/>
</dbReference>
<dbReference type="STRING" id="1727163.AO498_06340"/>
<dbReference type="GO" id="GO:0008234">
    <property type="term" value="F:cysteine-type peptidase activity"/>
    <property type="evidence" value="ECO:0007669"/>
    <property type="project" value="InterPro"/>
</dbReference>
<dbReference type="Gene3D" id="3.40.50.10390">
    <property type="entry name" value="Gingipain r, domain 1"/>
    <property type="match status" value="1"/>
</dbReference>
<dbReference type="InterPro" id="IPR029030">
    <property type="entry name" value="Caspase-like_dom_sf"/>
</dbReference>
<sequence length="1675" mass="187201">MELMRSARTYWFILTFCFLSFSVLAQNPVWYQFNQTYYKIPTAKDGIYRIEPDALASSGLTLNGLDPRFIRVFHRGQEVAIHIQGEQDGALDPGDYIDFFGRRNDAELDKHLYSKLDTIPNPYFNTYTDTTAYYLTVTPGQSGKRMEVRPVPAGTVPAASFFETEFLQIYSDQYSLGRSYTLGFRLSSYDAGEGWMSPVISKGGSRELVFSGLGQVLASGAAFLEIGLVGRSENIHITTVTAGATSASQRVLGSKTYSGFDATVMQVNLQMSDFNANGTLVVKVLPQGTESADNIALSYAKIKFRKPIGTGDFAGQWMIFPEGNTRVNWTLTNESYVALDAADIFNPQKIEIGKSGQTLSFQGGVTGKSSKIFIQQESSVTKVSQLIPVRFRNLLAQPANYIIIGNKELEKPSNREQNPLLAYAQHRASGAGGGFDTLVVRMDELYDHFAYGEASSVAIYDFLKSYWPIHKPTHLLLAARSLAYYSTARLNNQNVYYRNAPQAFGFQDLVPAGGYPGSDNIYVLNLDPSNPEIPAMAVGRIPAKNSQQLSDYLQKMIEKDQKGATESWQKEIVHLSGGVTEFELERYFGFLNGFKEIAEGPYLGGNVTTYRKRSNSVVETIDISGDINRGLSLLTFFGHGSPTVIDIEIGFASDQSLGYANRGRYPVMLFNGCDYGSAYGTTYSQGEDWVITPEKGAAAILANTSIGVDVYLRRYSDAFYNYAFADSSTIYKTVGEIKQLGERFFIQRYGTSPLNFSHMEQMVLLGDPGARIFPAKKPDYSVSEDEMSLDSFDDTPISAISDSLKLTFNLRNIGITAQDSVSIRVSRTLPDGQVIVFPDYKTKSVYRLDTLQFSIPNSEVEGAAGENLFTVEINPLRDIDEMTFGNNSATLTAFIPLAGTLHLYPSNYALVGEKEVTILVQAPRITSESRTVIVQLDTASTFNSAWRKEVRVTTQGMVEWPVSLNAKEDSTTYYLRSKYQDLLPGESDAWTQSSFSYIPEASFGWTQRANPQLAENELDNLQLTNQWEYIKRKVGIEVFTIGAGVDTLTFRNTQFYYNNVPQIIDNVNNANSRLCPNGSLGLIAIDNKTLLPYLAIPIPGFEILDARACGRVPQMIQSIQNSWITSPGNSILQDYVRGVKDGDYVIIFTVGNVTFDSWPDRAYFSLKEFGASETTLRAISTGDPYILFGQKGLRSGEAIEIIGNPDFEVPARQQTLNFSSEVEGYMSEGVILTPRIGPAKSWERFFQRINMRSWIIEEPYTYFDIVGVKPNGEEEILITRTLEADLDLSFINPEQYPYIRLQYSMEDQNSTAPAQLDWWQVNYEGVPEGVLYEKSPRNVTRLKEGQSGGVTLAFKNASRFDFSDSIQVNWKFTHVPSRKVEEFTKKFPALKAGETMDIPIEFNSLGKVGETTLEVIANPRIQLEQTYRNNQLDLGVVFFVEGDNSASLLDVNFDGVYIMDGDLVSPNVMVTAQLINDQALLFKKDTLGMEIFLKKNCEGCQFSKVNFSNPNLNWYPATESENFRVSFVPGPLEDGLYTLRITNQDSPQPFEITFEVVNESTITNFYPYPNPFSSSVRFVFTVTGAEVPDEIKIQIMTVTGKVVREILQSELGPIRIGNNITDYAWDGRDEFGDQLANGVYIYRVLVRKSGQFIEHRPTSGDRGFTKGYGKMYLLR</sequence>
<reference evidence="3 4" key="2">
    <citation type="journal article" date="2016" name="Genome Announc.">
        <title>Complete Genome Sequence of Algoriphagus sp. Strain M8-2, Isolated from a Brackish Lake.</title>
        <authorList>
            <person name="Muraguchi Y."/>
            <person name="Kushimoto K."/>
            <person name="Ohtsubo Y."/>
            <person name="Suzuki T."/>
            <person name="Dohra H."/>
            <person name="Kimbara K."/>
            <person name="Shintani M."/>
        </authorList>
    </citation>
    <scope>NUCLEOTIDE SEQUENCE [LARGE SCALE GENOMIC DNA]</scope>
    <source>
        <strain evidence="3 4">M8-2</strain>
    </source>
</reference>
<protein>
    <submittedName>
        <fullName evidence="3">Transporter</fullName>
    </submittedName>
</protein>
<evidence type="ECO:0000313" key="3">
    <source>
        <dbReference type="EMBL" id="AMQ56024.1"/>
    </source>
</evidence>
<keyword evidence="4" id="KW-1185">Reference proteome</keyword>
<proteinExistence type="predicted"/>
<dbReference type="CDD" id="cd02258">
    <property type="entry name" value="Peptidase_C25_N"/>
    <property type="match status" value="1"/>
</dbReference>
<evidence type="ECO:0000256" key="1">
    <source>
        <dbReference type="ARBA" id="ARBA00022729"/>
    </source>
</evidence>
<accession>A0A142ELL9</accession>
<dbReference type="InterPro" id="IPR029031">
    <property type="entry name" value="Gingipain_N_sf"/>
</dbReference>
<keyword evidence="1" id="KW-0732">Signal</keyword>
<dbReference type="KEGG" id="alm:AO498_06340"/>
<dbReference type="SUPFAM" id="SSF52129">
    <property type="entry name" value="Caspase-like"/>
    <property type="match status" value="1"/>
</dbReference>
<gene>
    <name evidence="3" type="ORF">AO498_06340</name>
</gene>
<feature type="domain" description="Gingipain" evidence="2">
    <location>
        <begin position="401"/>
        <end position="771"/>
    </location>
</feature>
<dbReference type="PATRIC" id="fig|1727163.4.peg.1316"/>
<dbReference type="Gene3D" id="2.60.40.4070">
    <property type="match status" value="1"/>
</dbReference>
<dbReference type="Gene3D" id="3.40.50.1460">
    <property type="match status" value="1"/>
</dbReference>
<organism evidence="3 4">
    <name type="scientific">Algoriphagus sanaruensis</name>
    <dbReference type="NCBI Taxonomy" id="1727163"/>
    <lineage>
        <taxon>Bacteria</taxon>
        <taxon>Pseudomonadati</taxon>
        <taxon>Bacteroidota</taxon>
        <taxon>Cytophagia</taxon>
        <taxon>Cytophagales</taxon>
        <taxon>Cyclobacteriaceae</taxon>
        <taxon>Algoriphagus</taxon>
    </lineage>
</organism>
<evidence type="ECO:0000313" key="4">
    <source>
        <dbReference type="Proteomes" id="UP000073816"/>
    </source>
</evidence>
<dbReference type="EMBL" id="CP012836">
    <property type="protein sequence ID" value="AMQ56024.1"/>
    <property type="molecule type" value="Genomic_DNA"/>
</dbReference>
<dbReference type="Proteomes" id="UP000073816">
    <property type="component" value="Chromosome"/>
</dbReference>
<evidence type="ECO:0000259" key="2">
    <source>
        <dbReference type="Pfam" id="PF01364"/>
    </source>
</evidence>